<evidence type="ECO:0000256" key="1">
    <source>
        <dbReference type="ARBA" id="ARBA00020786"/>
    </source>
</evidence>
<dbReference type="Gene3D" id="1.10.238.10">
    <property type="entry name" value="EF-hand"/>
    <property type="match status" value="1"/>
</dbReference>
<keyword evidence="4" id="KW-0007">Acetylation</keyword>
<dbReference type="PROSITE" id="PS50222">
    <property type="entry name" value="EF_HAND_2"/>
    <property type="match status" value="1"/>
</dbReference>
<feature type="domain" description="EF-hand" evidence="5">
    <location>
        <begin position="75"/>
        <end position="110"/>
    </location>
</feature>
<dbReference type="InterPro" id="IPR050230">
    <property type="entry name" value="CALM/Myosin/TropC-like"/>
</dbReference>
<dbReference type="SUPFAM" id="SSF47473">
    <property type="entry name" value="EF-hand"/>
    <property type="match status" value="1"/>
</dbReference>
<sequence>MAEISEQDLKCIQEALGIGWDRTGADLGVVLRSAGYRVSEEEAQEISKELDVKPSDPLTATTVCMAAGKVKPENQARKVMLDAFKCMDKFGDGTITMTDLRLVLTNMGDIKQDELDMIIEEVDPDDVGRVYLEDVYRIFLTKNLLS</sequence>
<dbReference type="InterPro" id="IPR011992">
    <property type="entry name" value="EF-hand-dom_pair"/>
</dbReference>
<dbReference type="PANTHER" id="PTHR23048:SF0">
    <property type="entry name" value="CALMODULIN LIKE 3"/>
    <property type="match status" value="1"/>
</dbReference>
<dbReference type="Proteomes" id="UP000019763">
    <property type="component" value="Unassembled WGS sequence"/>
</dbReference>
<accession>A0A023BCE6</accession>
<evidence type="ECO:0000256" key="4">
    <source>
        <dbReference type="ARBA" id="ARBA00022990"/>
    </source>
</evidence>
<dbReference type="eggNOG" id="KOG0027">
    <property type="taxonomic scope" value="Eukaryota"/>
</dbReference>
<dbReference type="GO" id="GO:0005509">
    <property type="term" value="F:calcium ion binding"/>
    <property type="evidence" value="ECO:0007669"/>
    <property type="project" value="InterPro"/>
</dbReference>
<dbReference type="RefSeq" id="XP_011129009.1">
    <property type="nucleotide sequence ID" value="XM_011130707.1"/>
</dbReference>
<dbReference type="GeneID" id="22910873"/>
<dbReference type="OrthoDB" id="26525at2759"/>
<name>A0A023BCE6_GRENI</name>
<keyword evidence="2" id="KW-0479">Metal-binding</keyword>
<dbReference type="EMBL" id="AFNH02000121">
    <property type="protein sequence ID" value="EZG82440.1"/>
    <property type="molecule type" value="Genomic_DNA"/>
</dbReference>
<organism evidence="6 7">
    <name type="scientific">Gregarina niphandrodes</name>
    <name type="common">Septate eugregarine</name>
    <dbReference type="NCBI Taxonomy" id="110365"/>
    <lineage>
        <taxon>Eukaryota</taxon>
        <taxon>Sar</taxon>
        <taxon>Alveolata</taxon>
        <taxon>Apicomplexa</taxon>
        <taxon>Conoidasida</taxon>
        <taxon>Gregarinasina</taxon>
        <taxon>Eugregarinorida</taxon>
        <taxon>Gregarinidae</taxon>
        <taxon>Gregarina</taxon>
    </lineage>
</organism>
<comment type="caution">
    <text evidence="6">The sequence shown here is derived from an EMBL/GenBank/DDBJ whole genome shotgun (WGS) entry which is preliminary data.</text>
</comment>
<proteinExistence type="predicted"/>
<keyword evidence="3" id="KW-0677">Repeat</keyword>
<evidence type="ECO:0000256" key="3">
    <source>
        <dbReference type="ARBA" id="ARBA00022737"/>
    </source>
</evidence>
<reference evidence="6" key="1">
    <citation type="submission" date="2013-12" db="EMBL/GenBank/DDBJ databases">
        <authorList>
            <person name="Omoto C.K."/>
            <person name="Sibley D."/>
            <person name="Venepally P."/>
            <person name="Hadjithomas M."/>
            <person name="Karamycheva S."/>
            <person name="Brunk B."/>
            <person name="Roos D."/>
            <person name="Caler E."/>
            <person name="Lorenzi H."/>
        </authorList>
    </citation>
    <scope>NUCLEOTIDE SEQUENCE</scope>
</reference>
<evidence type="ECO:0000313" key="6">
    <source>
        <dbReference type="EMBL" id="EZG82440.1"/>
    </source>
</evidence>
<dbReference type="VEuPathDB" id="CryptoDB:GNI_016650"/>
<evidence type="ECO:0000313" key="7">
    <source>
        <dbReference type="Proteomes" id="UP000019763"/>
    </source>
</evidence>
<keyword evidence="7" id="KW-1185">Reference proteome</keyword>
<dbReference type="GO" id="GO:0016460">
    <property type="term" value="C:myosin II complex"/>
    <property type="evidence" value="ECO:0007669"/>
    <property type="project" value="TreeGrafter"/>
</dbReference>
<dbReference type="AlphaFoldDB" id="A0A023BCE6"/>
<gene>
    <name evidence="6" type="ORF">GNI_016650</name>
</gene>
<dbReference type="PANTHER" id="PTHR23048">
    <property type="entry name" value="MYOSIN LIGHT CHAIN 1, 3"/>
    <property type="match status" value="1"/>
</dbReference>
<dbReference type="Pfam" id="PF13499">
    <property type="entry name" value="EF-hand_7"/>
    <property type="match status" value="1"/>
</dbReference>
<dbReference type="FunFam" id="1.10.238.10:FF:000001">
    <property type="entry name" value="Calmodulin 1"/>
    <property type="match status" value="1"/>
</dbReference>
<dbReference type="InterPro" id="IPR002048">
    <property type="entry name" value="EF_hand_dom"/>
</dbReference>
<evidence type="ECO:0000256" key="2">
    <source>
        <dbReference type="ARBA" id="ARBA00022723"/>
    </source>
</evidence>
<protein>
    <recommendedName>
        <fullName evidence="1">Calmodulin</fullName>
    </recommendedName>
</protein>
<evidence type="ECO:0000259" key="5">
    <source>
        <dbReference type="PROSITE" id="PS50222"/>
    </source>
</evidence>